<feature type="region of interest" description="Disordered" evidence="2">
    <location>
        <begin position="38"/>
        <end position="57"/>
    </location>
</feature>
<evidence type="ECO:0000259" key="4">
    <source>
        <dbReference type="Pfam" id="PF03807"/>
    </source>
</evidence>
<dbReference type="PANTHER" id="PTHR14239:SF0">
    <property type="entry name" value="F420-DEPENDENT NADP REDUCTASE"/>
    <property type="match status" value="1"/>
</dbReference>
<feature type="compositionally biased region" description="Basic and acidic residues" evidence="2">
    <location>
        <begin position="47"/>
        <end position="57"/>
    </location>
</feature>
<dbReference type="GO" id="GO:0008823">
    <property type="term" value="F:cupric reductase (NADH) activity"/>
    <property type="evidence" value="ECO:0007669"/>
    <property type="project" value="TreeGrafter"/>
</dbReference>
<dbReference type="Pfam" id="PF03807">
    <property type="entry name" value="F420_oxidored"/>
    <property type="match status" value="1"/>
</dbReference>
<dbReference type="PANTHER" id="PTHR14239">
    <property type="entry name" value="DUDULIN-RELATED"/>
    <property type="match status" value="1"/>
</dbReference>
<dbReference type="InterPro" id="IPR051267">
    <property type="entry name" value="STEAP_metalloreductase"/>
</dbReference>
<dbReference type="InterPro" id="IPR028939">
    <property type="entry name" value="P5C_Rdtase_cat_N"/>
</dbReference>
<dbReference type="InterPro" id="IPR036291">
    <property type="entry name" value="NAD(P)-bd_dom_sf"/>
</dbReference>
<evidence type="ECO:0000256" key="3">
    <source>
        <dbReference type="SAM" id="Phobius"/>
    </source>
</evidence>
<feature type="region of interest" description="Disordered" evidence="2">
    <location>
        <begin position="72"/>
        <end position="105"/>
    </location>
</feature>
<feature type="transmembrane region" description="Helical" evidence="3">
    <location>
        <begin position="396"/>
        <end position="421"/>
    </location>
</feature>
<feature type="transmembrane region" description="Helical" evidence="3">
    <location>
        <begin position="473"/>
        <end position="493"/>
    </location>
</feature>
<protein>
    <recommendedName>
        <fullName evidence="4">Pyrroline-5-carboxylate reductase catalytic N-terminal domain-containing protein</fullName>
    </recommendedName>
</protein>
<dbReference type="SUPFAM" id="SSF51735">
    <property type="entry name" value="NAD(P)-binding Rossmann-fold domains"/>
    <property type="match status" value="1"/>
</dbReference>
<dbReference type="Proteomes" id="UP001286313">
    <property type="component" value="Unassembled WGS sequence"/>
</dbReference>
<reference evidence="5" key="1">
    <citation type="submission" date="2023-10" db="EMBL/GenBank/DDBJ databases">
        <title>Genome assemblies of two species of porcelain crab, Petrolisthes cinctipes and Petrolisthes manimaculis (Anomura: Porcellanidae).</title>
        <authorList>
            <person name="Angst P."/>
        </authorList>
    </citation>
    <scope>NUCLEOTIDE SEQUENCE</scope>
    <source>
        <strain evidence="5">PB745_01</strain>
        <tissue evidence="5">Gill</tissue>
    </source>
</reference>
<evidence type="ECO:0000256" key="1">
    <source>
        <dbReference type="ARBA" id="ARBA00023002"/>
    </source>
</evidence>
<keyword evidence="3" id="KW-0812">Transmembrane</keyword>
<keyword evidence="3" id="KW-1133">Transmembrane helix</keyword>
<organism evidence="5 6">
    <name type="scientific">Petrolisthes cinctipes</name>
    <name type="common">Flat porcelain crab</name>
    <dbReference type="NCBI Taxonomy" id="88211"/>
    <lineage>
        <taxon>Eukaryota</taxon>
        <taxon>Metazoa</taxon>
        <taxon>Ecdysozoa</taxon>
        <taxon>Arthropoda</taxon>
        <taxon>Crustacea</taxon>
        <taxon>Multicrustacea</taxon>
        <taxon>Malacostraca</taxon>
        <taxon>Eumalacostraca</taxon>
        <taxon>Eucarida</taxon>
        <taxon>Decapoda</taxon>
        <taxon>Pleocyemata</taxon>
        <taxon>Anomura</taxon>
        <taxon>Galatheoidea</taxon>
        <taxon>Porcellanidae</taxon>
        <taxon>Petrolisthes</taxon>
    </lineage>
</organism>
<keyword evidence="6" id="KW-1185">Reference proteome</keyword>
<name>A0AAE1F3B1_PETCI</name>
<evidence type="ECO:0000313" key="5">
    <source>
        <dbReference type="EMBL" id="KAK3866206.1"/>
    </source>
</evidence>
<feature type="compositionally biased region" description="Polar residues" evidence="2">
    <location>
        <begin position="87"/>
        <end position="101"/>
    </location>
</feature>
<dbReference type="GO" id="GO:0005886">
    <property type="term" value="C:plasma membrane"/>
    <property type="evidence" value="ECO:0007669"/>
    <property type="project" value="TreeGrafter"/>
</dbReference>
<dbReference type="EMBL" id="JAWQEG010003441">
    <property type="protein sequence ID" value="KAK3866206.1"/>
    <property type="molecule type" value="Genomic_DNA"/>
</dbReference>
<accession>A0AAE1F3B1</accession>
<proteinExistence type="predicted"/>
<feature type="region of interest" description="Disordered" evidence="2">
    <location>
        <begin position="1"/>
        <end position="25"/>
    </location>
</feature>
<evidence type="ECO:0000256" key="2">
    <source>
        <dbReference type="SAM" id="MobiDB-lite"/>
    </source>
</evidence>
<feature type="domain" description="Pyrroline-5-carboxylate reductase catalytic N-terminal" evidence="4">
    <location>
        <begin position="111"/>
        <end position="198"/>
    </location>
</feature>
<evidence type="ECO:0000313" key="6">
    <source>
        <dbReference type="Proteomes" id="UP001286313"/>
    </source>
</evidence>
<keyword evidence="3" id="KW-0472">Membrane</keyword>
<dbReference type="AlphaFoldDB" id="A0AAE1F3B1"/>
<dbReference type="GO" id="GO:0005768">
    <property type="term" value="C:endosome"/>
    <property type="evidence" value="ECO:0007669"/>
    <property type="project" value="TreeGrafter"/>
</dbReference>
<dbReference type="GO" id="GO:0052851">
    <property type="term" value="F:ferric-chelate reductase (NADPH) activity"/>
    <property type="evidence" value="ECO:0007669"/>
    <property type="project" value="TreeGrafter"/>
</dbReference>
<dbReference type="GO" id="GO:0015677">
    <property type="term" value="P:copper ion import"/>
    <property type="evidence" value="ECO:0007669"/>
    <property type="project" value="TreeGrafter"/>
</dbReference>
<keyword evidence="1" id="KW-0560">Oxidoreductase</keyword>
<feature type="transmembrane region" description="Helical" evidence="3">
    <location>
        <begin position="295"/>
        <end position="313"/>
    </location>
</feature>
<feature type="transmembrane region" description="Helical" evidence="3">
    <location>
        <begin position="441"/>
        <end position="461"/>
    </location>
</feature>
<comment type="caution">
    <text evidence="5">The sequence shown here is derived from an EMBL/GenBank/DDBJ whole genome shotgun (WGS) entry which is preliminary data.</text>
</comment>
<sequence>MDKVNLVSGAENLDVKEPGDSALQPEEIVVQPKHVPSLESIPITPHPKLDDHTPETRQEDLIRNVRESVESKMSLGTAFPPYLSRDSVGNSSRTPADSGNPFQVGPDGRKRVVVLGSGDFGLALTGRLVQADYNVVVASRNPNRTRERVTMCGGSVVTLGEGLRKEESGVVVVAIPPQHHSSLPINLLAGKILIDVSNRKPDKNDPNRHSQAEALQTLVPGAKVVKALNVLSAYALSHGVRGTKEVPVCGDDEGARRVVCGMVRALGFDPVDQGRLSKAREVEGIPFRFFPSWRFAFTVSLVVWSLAFLITVYEWDVCDNLVNLSKGNNTMDWSGFKSVASSNFSISCGCTALTLLSLCYLPGVLAGYLQLYRGTKYSEFPNWLDRWLRARKQLGLLMLLNAIMHVRVLSFVMAGILGVASLPSVSATMTWREFNFIQSRLGWFTLVLALAHVIFHGWAQLINFNLPCYLPSIGQLVVVVPLVTVILKIPLLLPCVDSALTNIRQGYERVSVKPVV</sequence>
<dbReference type="Gene3D" id="3.40.50.720">
    <property type="entry name" value="NAD(P)-binding Rossmann-like Domain"/>
    <property type="match status" value="1"/>
</dbReference>
<gene>
    <name evidence="5" type="ORF">Pcinc_028248</name>
</gene>
<feature type="transmembrane region" description="Helical" evidence="3">
    <location>
        <begin position="344"/>
        <end position="369"/>
    </location>
</feature>